<dbReference type="HOGENOM" id="CLU_1835735_0_0_1"/>
<evidence type="ECO:0000313" key="1">
    <source>
        <dbReference type="EMBL" id="KIM92784.1"/>
    </source>
</evidence>
<dbReference type="AlphaFoldDB" id="A0A0C3GMK7"/>
<dbReference type="EMBL" id="KN832906">
    <property type="protein sequence ID" value="KIM92784.1"/>
    <property type="molecule type" value="Genomic_DNA"/>
</dbReference>
<organism evidence="1 2">
    <name type="scientific">Oidiodendron maius (strain Zn)</name>
    <dbReference type="NCBI Taxonomy" id="913774"/>
    <lineage>
        <taxon>Eukaryota</taxon>
        <taxon>Fungi</taxon>
        <taxon>Dikarya</taxon>
        <taxon>Ascomycota</taxon>
        <taxon>Pezizomycotina</taxon>
        <taxon>Leotiomycetes</taxon>
        <taxon>Leotiomycetes incertae sedis</taxon>
        <taxon>Myxotrichaceae</taxon>
        <taxon>Oidiodendron</taxon>
    </lineage>
</organism>
<gene>
    <name evidence="1" type="ORF">OIDMADRAFT_36351</name>
</gene>
<dbReference type="PANTHER" id="PTHR40616:SF1">
    <property type="entry name" value="LINALOOL DEHYDRATASE_ISOMERASE DOMAIN-CONTAINING PROTEIN"/>
    <property type="match status" value="1"/>
</dbReference>
<name>A0A0C3GMK7_OIDMZ</name>
<sequence>MYGNREYWHHTLFVSTLPPEAQDRFNELTEWVDGLHISTAGYLYDVDAATALRHETRSSAWIRIGAVEESGHLIPQHVTVLIDASLLSSTKYDVYRAGGVDRDNLYPAYSNLVFGNGLWSSYLPKESVMAQNGRVIAART</sequence>
<keyword evidence="2" id="KW-1185">Reference proteome</keyword>
<evidence type="ECO:0000313" key="2">
    <source>
        <dbReference type="Proteomes" id="UP000054321"/>
    </source>
</evidence>
<accession>A0A0C3GMK7</accession>
<reference evidence="1 2" key="1">
    <citation type="submission" date="2014-04" db="EMBL/GenBank/DDBJ databases">
        <authorList>
            <consortium name="DOE Joint Genome Institute"/>
            <person name="Kuo A."/>
            <person name="Martino E."/>
            <person name="Perotto S."/>
            <person name="Kohler A."/>
            <person name="Nagy L.G."/>
            <person name="Floudas D."/>
            <person name="Copeland A."/>
            <person name="Barry K.W."/>
            <person name="Cichocki N."/>
            <person name="Veneault-Fourrey C."/>
            <person name="LaButti K."/>
            <person name="Lindquist E.A."/>
            <person name="Lipzen A."/>
            <person name="Lundell T."/>
            <person name="Morin E."/>
            <person name="Murat C."/>
            <person name="Sun H."/>
            <person name="Tunlid A."/>
            <person name="Henrissat B."/>
            <person name="Grigoriev I.V."/>
            <person name="Hibbett D.S."/>
            <person name="Martin F."/>
            <person name="Nordberg H.P."/>
            <person name="Cantor M.N."/>
            <person name="Hua S.X."/>
        </authorList>
    </citation>
    <scope>NUCLEOTIDE SEQUENCE [LARGE SCALE GENOMIC DNA]</scope>
    <source>
        <strain evidence="1 2">Zn</strain>
    </source>
</reference>
<reference evidence="2" key="2">
    <citation type="submission" date="2015-01" db="EMBL/GenBank/DDBJ databases">
        <title>Evolutionary Origins and Diversification of the Mycorrhizal Mutualists.</title>
        <authorList>
            <consortium name="DOE Joint Genome Institute"/>
            <consortium name="Mycorrhizal Genomics Consortium"/>
            <person name="Kohler A."/>
            <person name="Kuo A."/>
            <person name="Nagy L.G."/>
            <person name="Floudas D."/>
            <person name="Copeland A."/>
            <person name="Barry K.W."/>
            <person name="Cichocki N."/>
            <person name="Veneault-Fourrey C."/>
            <person name="LaButti K."/>
            <person name="Lindquist E.A."/>
            <person name="Lipzen A."/>
            <person name="Lundell T."/>
            <person name="Morin E."/>
            <person name="Murat C."/>
            <person name="Riley R."/>
            <person name="Ohm R."/>
            <person name="Sun H."/>
            <person name="Tunlid A."/>
            <person name="Henrissat B."/>
            <person name="Grigoriev I.V."/>
            <person name="Hibbett D.S."/>
            <person name="Martin F."/>
        </authorList>
    </citation>
    <scope>NUCLEOTIDE SEQUENCE [LARGE SCALE GENOMIC DNA]</scope>
    <source>
        <strain evidence="2">Zn</strain>
    </source>
</reference>
<dbReference type="PANTHER" id="PTHR40616">
    <property type="entry name" value="LINALOOL DEHYDRATASE_ISOMERASE DOMAIN-CONTAINING PROTEIN"/>
    <property type="match status" value="1"/>
</dbReference>
<dbReference type="Proteomes" id="UP000054321">
    <property type="component" value="Unassembled WGS sequence"/>
</dbReference>
<proteinExistence type="predicted"/>
<protein>
    <submittedName>
        <fullName evidence="1">Uncharacterized protein</fullName>
    </submittedName>
</protein>
<dbReference type="InParanoid" id="A0A0C3GMK7"/>